<feature type="region of interest" description="Disordered" evidence="1">
    <location>
        <begin position="83"/>
        <end position="103"/>
    </location>
</feature>
<dbReference type="EMBL" id="JAYKXN010000006">
    <property type="protein sequence ID" value="KAK7279031.1"/>
    <property type="molecule type" value="Genomic_DNA"/>
</dbReference>
<reference evidence="2 3" key="1">
    <citation type="submission" date="2024-01" db="EMBL/GenBank/DDBJ databases">
        <title>The genomes of 5 underutilized Papilionoideae crops provide insights into root nodulation and disease resistance.</title>
        <authorList>
            <person name="Yuan L."/>
        </authorList>
    </citation>
    <scope>NUCLEOTIDE SEQUENCE [LARGE SCALE GENOMIC DNA]</scope>
    <source>
        <strain evidence="2">LY-2023</strain>
        <tissue evidence="2">Leaf</tissue>
    </source>
</reference>
<evidence type="ECO:0000256" key="1">
    <source>
        <dbReference type="SAM" id="MobiDB-lite"/>
    </source>
</evidence>
<evidence type="ECO:0000313" key="3">
    <source>
        <dbReference type="Proteomes" id="UP001359559"/>
    </source>
</evidence>
<gene>
    <name evidence="2" type="ORF">RJT34_24074</name>
</gene>
<name>A0AAN9FQ39_CLITE</name>
<sequence length="125" mass="13636">MWRWRWRFAGGGGLVEVELCRLPPSIPASPPTPSLRFPSSGSLPSDSLPPLGLPPSLPPLPLPPSLPPLRLPSSVPASPLTLSLPSTRCLPEAQQSPSSGPRRQMFSWFVGHRKKTPRFIFTQVI</sequence>
<organism evidence="2 3">
    <name type="scientific">Clitoria ternatea</name>
    <name type="common">Butterfly pea</name>
    <dbReference type="NCBI Taxonomy" id="43366"/>
    <lineage>
        <taxon>Eukaryota</taxon>
        <taxon>Viridiplantae</taxon>
        <taxon>Streptophyta</taxon>
        <taxon>Embryophyta</taxon>
        <taxon>Tracheophyta</taxon>
        <taxon>Spermatophyta</taxon>
        <taxon>Magnoliopsida</taxon>
        <taxon>eudicotyledons</taxon>
        <taxon>Gunneridae</taxon>
        <taxon>Pentapetalae</taxon>
        <taxon>rosids</taxon>
        <taxon>fabids</taxon>
        <taxon>Fabales</taxon>
        <taxon>Fabaceae</taxon>
        <taxon>Papilionoideae</taxon>
        <taxon>50 kb inversion clade</taxon>
        <taxon>NPAAA clade</taxon>
        <taxon>indigoferoid/millettioid clade</taxon>
        <taxon>Phaseoleae</taxon>
        <taxon>Clitoria</taxon>
    </lineage>
</organism>
<protein>
    <submittedName>
        <fullName evidence="2">Uncharacterized protein</fullName>
    </submittedName>
</protein>
<dbReference type="AlphaFoldDB" id="A0AAN9FQ39"/>
<accession>A0AAN9FQ39</accession>
<evidence type="ECO:0000313" key="2">
    <source>
        <dbReference type="EMBL" id="KAK7279031.1"/>
    </source>
</evidence>
<proteinExistence type="predicted"/>
<feature type="compositionally biased region" description="Low complexity" evidence="1">
    <location>
        <begin position="38"/>
        <end position="50"/>
    </location>
</feature>
<comment type="caution">
    <text evidence="2">The sequence shown here is derived from an EMBL/GenBank/DDBJ whole genome shotgun (WGS) entry which is preliminary data.</text>
</comment>
<feature type="region of interest" description="Disordered" evidence="1">
    <location>
        <begin position="29"/>
        <end position="65"/>
    </location>
</feature>
<dbReference type="Proteomes" id="UP001359559">
    <property type="component" value="Unassembled WGS sequence"/>
</dbReference>
<keyword evidence="3" id="KW-1185">Reference proteome</keyword>
<feature type="compositionally biased region" description="Pro residues" evidence="1">
    <location>
        <begin position="51"/>
        <end position="65"/>
    </location>
</feature>